<dbReference type="GO" id="GO:0003677">
    <property type="term" value="F:DNA binding"/>
    <property type="evidence" value="ECO:0007669"/>
    <property type="project" value="UniProtKB-UniRule"/>
</dbReference>
<dbReference type="GO" id="GO:0015074">
    <property type="term" value="P:DNA integration"/>
    <property type="evidence" value="ECO:0007669"/>
    <property type="project" value="UniProtKB-KW"/>
</dbReference>
<dbReference type="STRING" id="754252.PFREUD_04210"/>
<evidence type="ECO:0000313" key="9">
    <source>
        <dbReference type="Proteomes" id="UP000000936"/>
    </source>
</evidence>
<keyword evidence="2" id="KW-0229">DNA integration</keyword>
<dbReference type="HOGENOM" id="CLU_027562_17_5_11"/>
<dbReference type="SUPFAM" id="SSF56349">
    <property type="entry name" value="DNA breaking-rejoining enzymes"/>
    <property type="match status" value="1"/>
</dbReference>
<dbReference type="Proteomes" id="UP000000936">
    <property type="component" value="Chromosome"/>
</dbReference>
<evidence type="ECO:0000256" key="1">
    <source>
        <dbReference type="ARBA" id="ARBA00008857"/>
    </source>
</evidence>
<protein>
    <submittedName>
        <fullName evidence="8">Phage integrase</fullName>
    </submittedName>
</protein>
<dbReference type="AlphaFoldDB" id="D7GIN4"/>
<name>D7GIN4_PROFC</name>
<dbReference type="CDD" id="cd01189">
    <property type="entry name" value="INT_ICEBs1_C_like"/>
    <property type="match status" value="1"/>
</dbReference>
<evidence type="ECO:0000259" key="7">
    <source>
        <dbReference type="PROSITE" id="PS51900"/>
    </source>
</evidence>
<dbReference type="InterPro" id="IPR002104">
    <property type="entry name" value="Integrase_catalytic"/>
</dbReference>
<evidence type="ECO:0000256" key="3">
    <source>
        <dbReference type="ARBA" id="ARBA00023125"/>
    </source>
</evidence>
<keyword evidence="4" id="KW-0233">DNA recombination</keyword>
<dbReference type="InterPro" id="IPR050808">
    <property type="entry name" value="Phage_Integrase"/>
</dbReference>
<dbReference type="RefSeq" id="WP_013160348.1">
    <property type="nucleotide sequence ID" value="NC_014215.1"/>
</dbReference>
<accession>D7GIN4</accession>
<comment type="similarity">
    <text evidence="1">Belongs to the 'phage' integrase family.</text>
</comment>
<keyword evidence="9" id="KW-1185">Reference proteome</keyword>
<dbReference type="PANTHER" id="PTHR30629">
    <property type="entry name" value="PROPHAGE INTEGRASE"/>
    <property type="match status" value="1"/>
</dbReference>
<dbReference type="InterPro" id="IPR044068">
    <property type="entry name" value="CB"/>
</dbReference>
<proteinExistence type="inferred from homology"/>
<dbReference type="KEGG" id="pfr:PFREUD_04210"/>
<dbReference type="PANTHER" id="PTHR30629:SF2">
    <property type="entry name" value="PROPHAGE INTEGRASE INTS-RELATED"/>
    <property type="match status" value="1"/>
</dbReference>
<dbReference type="InterPro" id="IPR010998">
    <property type="entry name" value="Integrase_recombinase_N"/>
</dbReference>
<organism evidence="8 9">
    <name type="scientific">Propionibacterium freudenreichii subsp. shermanii (strain ATCC 9614 / DSM 4902 / CIP 103027 / NCIMB 8099 / CIRM-BIA1)</name>
    <dbReference type="NCBI Taxonomy" id="754252"/>
    <lineage>
        <taxon>Bacteria</taxon>
        <taxon>Bacillati</taxon>
        <taxon>Actinomycetota</taxon>
        <taxon>Actinomycetes</taxon>
        <taxon>Propionibacteriales</taxon>
        <taxon>Propionibacteriaceae</taxon>
        <taxon>Propionibacterium</taxon>
    </lineage>
</organism>
<dbReference type="InterPro" id="IPR058717">
    <property type="entry name" value="Phage_L5_Integrase_N"/>
</dbReference>
<evidence type="ECO:0000259" key="6">
    <source>
        <dbReference type="PROSITE" id="PS51898"/>
    </source>
</evidence>
<dbReference type="Pfam" id="PF00589">
    <property type="entry name" value="Phage_integrase"/>
    <property type="match status" value="1"/>
</dbReference>
<dbReference type="Gene3D" id="1.10.150.130">
    <property type="match status" value="1"/>
</dbReference>
<dbReference type="InterPro" id="IPR011010">
    <property type="entry name" value="DNA_brk_join_enz"/>
</dbReference>
<dbReference type="PROSITE" id="PS51900">
    <property type="entry name" value="CB"/>
    <property type="match status" value="1"/>
</dbReference>
<sequence>MAGKRAFGQIDRLPSGNYRARYVGPDLVLHKAPHTFTNKSHAERWLLDEQDLISRDVWEAPEVRTAKPRALTVGEWISKVIERRANRTRRPLAQTTIDLYRKDYRLRISETLCAVRLADLTPAMVATWWHALPDTPTQNARAYALLRSAMSDAMEDELIERDPCRLKEAGKPTPAHTGEAITVPELFTYLEAVPESRRLPLMIAALCGLRSGEVRGLRRRDVDLKAGMLHVEQAVSRVRADNHRWEWRIAPPKTAAGVRTVALPSPVTDALRTWLKEAPVNGWDGLLFPATDGHSPMPGTVLRDAHVKGREAIGRQTLTIHDLRRTAATLAAQGGATTKELMRLLGHTTVSVAMLYQVADEERDRARAQRLTQQLREGQAGQ</sequence>
<keyword evidence="3 5" id="KW-0238">DNA-binding</keyword>
<gene>
    <name evidence="8" type="primary">int</name>
    <name evidence="8" type="ordered locus">PFREUD_04210</name>
</gene>
<dbReference type="GO" id="GO:0006310">
    <property type="term" value="P:DNA recombination"/>
    <property type="evidence" value="ECO:0007669"/>
    <property type="project" value="UniProtKB-KW"/>
</dbReference>
<dbReference type="eggNOG" id="COG0582">
    <property type="taxonomic scope" value="Bacteria"/>
</dbReference>
<dbReference type="Pfam" id="PF26003">
    <property type="entry name" value="Integrase_N_phage"/>
    <property type="match status" value="1"/>
</dbReference>
<reference evidence="8 9" key="1">
    <citation type="journal article" date="2010" name="PLoS ONE">
        <title>The complete genome of Propionibacterium freudenreichii CIRM-BIA1, a hardy actinobacterium with food and probiotic applications.</title>
        <authorList>
            <person name="Falentin H."/>
            <person name="Deutsch S.M."/>
            <person name="Jan G."/>
            <person name="Loux V."/>
            <person name="Thierry A."/>
            <person name="Parayre S."/>
            <person name="Maillard M.B."/>
            <person name="Dherbecourt J."/>
            <person name="Cousin F.J."/>
            <person name="Jardin J."/>
            <person name="Siguier P."/>
            <person name="Couloux A."/>
            <person name="Barbe V."/>
            <person name="Vacherie B."/>
            <person name="Wincker P."/>
            <person name="Gibrat J.F."/>
            <person name="Gaillardin C."/>
            <person name="Lortal S."/>
        </authorList>
    </citation>
    <scope>NUCLEOTIDE SEQUENCE [LARGE SCALE GENOMIC DNA]</scope>
    <source>
        <strain evidence="9">ATCC 9614 / DSM 4902 / CIP 103027 / NCIMB 8099 / CIRM-BIA1</strain>
    </source>
</reference>
<evidence type="ECO:0000313" key="8">
    <source>
        <dbReference type="EMBL" id="CBL55956.1"/>
    </source>
</evidence>
<evidence type="ECO:0000256" key="5">
    <source>
        <dbReference type="PROSITE-ProRule" id="PRU01248"/>
    </source>
</evidence>
<dbReference type="EMBL" id="FN806773">
    <property type="protein sequence ID" value="CBL55956.1"/>
    <property type="molecule type" value="Genomic_DNA"/>
</dbReference>
<evidence type="ECO:0000256" key="4">
    <source>
        <dbReference type="ARBA" id="ARBA00023172"/>
    </source>
</evidence>
<feature type="domain" description="Tyr recombinase" evidence="6">
    <location>
        <begin position="176"/>
        <end position="369"/>
    </location>
</feature>
<dbReference type="Gene3D" id="1.10.443.10">
    <property type="entry name" value="Intergrase catalytic core"/>
    <property type="match status" value="1"/>
</dbReference>
<evidence type="ECO:0000256" key="2">
    <source>
        <dbReference type="ARBA" id="ARBA00022908"/>
    </source>
</evidence>
<feature type="domain" description="Core-binding (CB)" evidence="7">
    <location>
        <begin position="71"/>
        <end position="154"/>
    </location>
</feature>
<dbReference type="InterPro" id="IPR013762">
    <property type="entry name" value="Integrase-like_cat_sf"/>
</dbReference>
<dbReference type="PROSITE" id="PS51898">
    <property type="entry name" value="TYR_RECOMBINASE"/>
    <property type="match status" value="1"/>
</dbReference>